<organism evidence="2">
    <name type="scientific">viral metagenome</name>
    <dbReference type="NCBI Taxonomy" id="1070528"/>
    <lineage>
        <taxon>unclassified sequences</taxon>
        <taxon>metagenomes</taxon>
        <taxon>organismal metagenomes</taxon>
    </lineage>
</organism>
<dbReference type="InterPro" id="IPR006166">
    <property type="entry name" value="ERCC4_domain"/>
</dbReference>
<dbReference type="InterPro" id="IPR010994">
    <property type="entry name" value="RuvA_2-like"/>
</dbReference>
<dbReference type="GO" id="GO:0006259">
    <property type="term" value="P:DNA metabolic process"/>
    <property type="evidence" value="ECO:0007669"/>
    <property type="project" value="UniProtKB-ARBA"/>
</dbReference>
<protein>
    <submittedName>
        <fullName evidence="2">Putative nuclease</fullName>
    </submittedName>
</protein>
<evidence type="ECO:0000259" key="1">
    <source>
        <dbReference type="SMART" id="SM00891"/>
    </source>
</evidence>
<dbReference type="Pfam" id="PF02732">
    <property type="entry name" value="ERCC4"/>
    <property type="match status" value="1"/>
</dbReference>
<sequence>MGDRVLTIDRREIQEHQDIPDLIELPFVVDTLIAADYAFLSHDGSPVGIERCEIGNLIGKLRSGELESQMAKCELAYSSIILLVEGVYDKVQGFLSVHGESGRGYFRKHIYPHTRYDYAIAEQVNLSGMGIELIHSPNFPCSMVVVRTIYNQRTKPEEERSLFRKIRPIRIPVKLSANPAVPMLMSLCPRLSEKTAIRLINQYDSIWNILNVSDDDLLQTEGFGKTLIRRLKEGVGKV</sequence>
<dbReference type="EMBL" id="MT143007">
    <property type="protein sequence ID" value="QJA91705.1"/>
    <property type="molecule type" value="Genomic_DNA"/>
</dbReference>
<dbReference type="SUPFAM" id="SSF52980">
    <property type="entry name" value="Restriction endonuclease-like"/>
    <property type="match status" value="1"/>
</dbReference>
<reference evidence="2" key="1">
    <citation type="submission" date="2020-03" db="EMBL/GenBank/DDBJ databases">
        <title>The deep terrestrial virosphere.</title>
        <authorList>
            <person name="Holmfeldt K."/>
            <person name="Nilsson E."/>
            <person name="Simone D."/>
            <person name="Lopez-Fernandez M."/>
            <person name="Wu X."/>
            <person name="de Brujin I."/>
            <person name="Lundin D."/>
            <person name="Andersson A."/>
            <person name="Bertilsson S."/>
            <person name="Dopson M."/>
        </authorList>
    </citation>
    <scope>NUCLEOTIDE SEQUENCE</scope>
    <source>
        <strain evidence="2">MM415B03272</strain>
    </source>
</reference>
<dbReference type="Gene3D" id="1.10.150.20">
    <property type="entry name" value="5' to 3' exonuclease, C-terminal subdomain"/>
    <property type="match status" value="1"/>
</dbReference>
<feature type="domain" description="ERCC4" evidence="1">
    <location>
        <begin position="5"/>
        <end position="88"/>
    </location>
</feature>
<dbReference type="InterPro" id="IPR011335">
    <property type="entry name" value="Restrct_endonuc-II-like"/>
</dbReference>
<evidence type="ECO:0000313" key="2">
    <source>
        <dbReference type="EMBL" id="QJA91705.1"/>
    </source>
</evidence>
<dbReference type="AlphaFoldDB" id="A0A6M3LF50"/>
<dbReference type="SUPFAM" id="SSF47781">
    <property type="entry name" value="RuvA domain 2-like"/>
    <property type="match status" value="1"/>
</dbReference>
<dbReference type="GO" id="GO:0003677">
    <property type="term" value="F:DNA binding"/>
    <property type="evidence" value="ECO:0007669"/>
    <property type="project" value="InterPro"/>
</dbReference>
<accession>A0A6M3LF50</accession>
<proteinExistence type="predicted"/>
<gene>
    <name evidence="2" type="ORF">MM415B03272_0011</name>
</gene>
<name>A0A6M3LF50_9ZZZZ</name>
<dbReference type="Gene3D" id="3.40.50.10130">
    <property type="match status" value="1"/>
</dbReference>
<dbReference type="SMART" id="SM00891">
    <property type="entry name" value="ERCC4"/>
    <property type="match status" value="1"/>
</dbReference>
<dbReference type="GO" id="GO:0004518">
    <property type="term" value="F:nuclease activity"/>
    <property type="evidence" value="ECO:0007669"/>
    <property type="project" value="InterPro"/>
</dbReference>